<dbReference type="OrthoDB" id="8004574at2"/>
<dbReference type="EMBL" id="FPBL01000001">
    <property type="protein sequence ID" value="SFU34477.1"/>
    <property type="molecule type" value="Genomic_DNA"/>
</dbReference>
<dbReference type="AlphaFoldDB" id="A0A1I7FE67"/>
<evidence type="ECO:0000256" key="1">
    <source>
        <dbReference type="ARBA" id="ARBA00038248"/>
    </source>
</evidence>
<dbReference type="Proteomes" id="UP000183926">
    <property type="component" value="Unassembled WGS sequence"/>
</dbReference>
<dbReference type="InterPro" id="IPR052226">
    <property type="entry name" value="UPF0332_toxin"/>
</dbReference>
<organism evidence="3 4">
    <name type="scientific">Nitrosomonas eutropha</name>
    <dbReference type="NCBI Taxonomy" id="916"/>
    <lineage>
        <taxon>Bacteria</taxon>
        <taxon>Pseudomonadati</taxon>
        <taxon>Pseudomonadota</taxon>
        <taxon>Betaproteobacteria</taxon>
        <taxon>Nitrosomonadales</taxon>
        <taxon>Nitrosomonadaceae</taxon>
        <taxon>Nitrosomonas</taxon>
    </lineage>
</organism>
<gene>
    <name evidence="3" type="ORF">SAMN05216339_101442</name>
</gene>
<proteinExistence type="inferred from homology"/>
<dbReference type="PANTHER" id="PTHR36565:SF1">
    <property type="entry name" value="UPF0332 PROTEIN TM_1000"/>
    <property type="match status" value="1"/>
</dbReference>
<evidence type="ECO:0000313" key="4">
    <source>
        <dbReference type="Proteomes" id="UP000183926"/>
    </source>
</evidence>
<dbReference type="RefSeq" id="WP_074926615.1">
    <property type="nucleotide sequence ID" value="NZ_FPBL01000001.1"/>
</dbReference>
<sequence>MSNRQLTSGILMAKANTACLPARALLNLGDVDGATNRAYYAMFDAARAALLASGAPVESNIGRTHSGLIGAFSNFLVKNGPVSKEVGRLLNRAHEIRLVADYKGDSVEPADAREIVEQAEIFVTSYHYTGQFHARRV</sequence>
<evidence type="ECO:0000259" key="2">
    <source>
        <dbReference type="Pfam" id="PF05168"/>
    </source>
</evidence>
<accession>A0A1I7FE67</accession>
<dbReference type="Pfam" id="PF05168">
    <property type="entry name" value="HEPN"/>
    <property type="match status" value="1"/>
</dbReference>
<reference evidence="3 4" key="1">
    <citation type="submission" date="2016-10" db="EMBL/GenBank/DDBJ databases">
        <authorList>
            <person name="de Groot N.N."/>
        </authorList>
    </citation>
    <scope>NUCLEOTIDE SEQUENCE [LARGE SCALE GENOMIC DNA]</scope>
    <source>
        <strain evidence="3 4">Nm24</strain>
    </source>
</reference>
<name>A0A1I7FE67_9PROT</name>
<protein>
    <submittedName>
        <fullName evidence="3">Uncharacterized protein, contains HEPN domain, UPF0332 family</fullName>
    </submittedName>
</protein>
<feature type="domain" description="HEPN" evidence="2">
    <location>
        <begin position="11"/>
        <end position="124"/>
    </location>
</feature>
<dbReference type="InterPro" id="IPR007842">
    <property type="entry name" value="HEPN_dom"/>
</dbReference>
<comment type="similarity">
    <text evidence="1">Belongs to the UPF0332 family.</text>
</comment>
<dbReference type="PANTHER" id="PTHR36565">
    <property type="entry name" value="UPF0332 PROTEIN TM_1000"/>
    <property type="match status" value="1"/>
</dbReference>
<evidence type="ECO:0000313" key="3">
    <source>
        <dbReference type="EMBL" id="SFU34477.1"/>
    </source>
</evidence>
<dbReference type="Gene3D" id="1.20.120.330">
    <property type="entry name" value="Nucleotidyltransferases domain 2"/>
    <property type="match status" value="1"/>
</dbReference>